<gene>
    <name evidence="6" type="ORF">RRG08_017295</name>
</gene>
<organism evidence="6 7">
    <name type="scientific">Elysia crispata</name>
    <name type="common">lettuce slug</name>
    <dbReference type="NCBI Taxonomy" id="231223"/>
    <lineage>
        <taxon>Eukaryota</taxon>
        <taxon>Metazoa</taxon>
        <taxon>Spiralia</taxon>
        <taxon>Lophotrochozoa</taxon>
        <taxon>Mollusca</taxon>
        <taxon>Gastropoda</taxon>
        <taxon>Heterobranchia</taxon>
        <taxon>Euthyneura</taxon>
        <taxon>Panpulmonata</taxon>
        <taxon>Sacoglossa</taxon>
        <taxon>Placobranchoidea</taxon>
        <taxon>Plakobranchidae</taxon>
        <taxon>Elysia</taxon>
    </lineage>
</organism>
<dbReference type="PANTHER" id="PTHR15040">
    <property type="entry name" value="DERMATOPONTIN-RELATED"/>
    <property type="match status" value="1"/>
</dbReference>
<dbReference type="EMBL" id="JAWDGP010006627">
    <property type="protein sequence ID" value="KAK3737720.1"/>
    <property type="molecule type" value="Genomic_DNA"/>
</dbReference>
<comment type="similarity">
    <text evidence="2">Belongs to the dermatopontin family.</text>
</comment>
<dbReference type="AlphaFoldDB" id="A0AAE0Y9Q0"/>
<dbReference type="InterPro" id="IPR026645">
    <property type="entry name" value="Dermatopontin"/>
</dbReference>
<feature type="signal peptide" evidence="5">
    <location>
        <begin position="1"/>
        <end position="24"/>
    </location>
</feature>
<keyword evidence="3" id="KW-0964">Secreted</keyword>
<dbReference type="PANTHER" id="PTHR15040:SF1">
    <property type="entry name" value="DERMATOPONTIN-LIKE ISOFORM X1"/>
    <property type="match status" value="1"/>
</dbReference>
<accession>A0AAE0Y9Q0</accession>
<keyword evidence="5" id="KW-0732">Signal</keyword>
<evidence type="ECO:0000256" key="3">
    <source>
        <dbReference type="ARBA" id="ARBA00022525"/>
    </source>
</evidence>
<dbReference type="Pfam" id="PF14704">
    <property type="entry name" value="DERM"/>
    <property type="match status" value="1"/>
</dbReference>
<comment type="subcellular location">
    <subcellularLocation>
        <location evidence="1">Secreted</location>
    </subcellularLocation>
</comment>
<evidence type="ECO:0000313" key="6">
    <source>
        <dbReference type="EMBL" id="KAK3737720.1"/>
    </source>
</evidence>
<evidence type="ECO:0000256" key="1">
    <source>
        <dbReference type="ARBA" id="ARBA00004613"/>
    </source>
</evidence>
<sequence length="464" mass="53203">MAVELSVAGLVLAAALLYTATVNGSYINNWDEPLLFACHNGQVMRSIHSVHSNSAEDRRWRFTCGSAPSGASPTQGCHWTGYTNAWDEPVSFMCPEDHVIVGIQSYHDNHREDRRTKFKCCKHPRYRTFSCGLSQYLNEWDRPLDYTVGSDKVLVGWTTAHSNRREDCCHKFLACSYAHIYLHRYLFYPQRPSPQVPGVLLRSGLSTPILVLSTETVATSSWRVPTLRCIYTESCSIHRDRRHKFLACSYAQVYLHRYLFYPQRPSPQVPGVLLRSDLSTLILNLSTETVVTSSWRAPTLRSIYTDTCFIHRDRRHKFLACSYAQRPSSQVPGVFLRSGLSTPILVLSTETVATSSWRAPTLRFIYTESCSIYRDRRHKFLACSYAQVYLHRFLFHPQRPSPQVPGVLLRSDLSTLILNLSTETVVTSSWRAPTLRSIYTDSCSIHRDRRHKFLACSYAQIYLH</sequence>
<comment type="caution">
    <text evidence="6">The sequence shown here is derived from an EMBL/GenBank/DDBJ whole genome shotgun (WGS) entry which is preliminary data.</text>
</comment>
<evidence type="ECO:0000256" key="4">
    <source>
        <dbReference type="ARBA" id="ARBA00023157"/>
    </source>
</evidence>
<dbReference type="GO" id="GO:0005615">
    <property type="term" value="C:extracellular space"/>
    <property type="evidence" value="ECO:0007669"/>
    <property type="project" value="TreeGrafter"/>
</dbReference>
<dbReference type="GO" id="GO:0031012">
    <property type="term" value="C:extracellular matrix"/>
    <property type="evidence" value="ECO:0007669"/>
    <property type="project" value="TreeGrafter"/>
</dbReference>
<evidence type="ECO:0000256" key="2">
    <source>
        <dbReference type="ARBA" id="ARBA00008712"/>
    </source>
</evidence>
<keyword evidence="4" id="KW-1015">Disulfide bond</keyword>
<keyword evidence="7" id="KW-1185">Reference proteome</keyword>
<dbReference type="GO" id="GO:0030199">
    <property type="term" value="P:collagen fibril organization"/>
    <property type="evidence" value="ECO:0007669"/>
    <property type="project" value="TreeGrafter"/>
</dbReference>
<evidence type="ECO:0000256" key="5">
    <source>
        <dbReference type="SAM" id="SignalP"/>
    </source>
</evidence>
<name>A0AAE0Y9Q0_9GAST</name>
<protein>
    <submittedName>
        <fullName evidence="6">Uncharacterized protein</fullName>
    </submittedName>
</protein>
<proteinExistence type="inferred from homology"/>
<evidence type="ECO:0000313" key="7">
    <source>
        <dbReference type="Proteomes" id="UP001283361"/>
    </source>
</evidence>
<reference evidence="6" key="1">
    <citation type="journal article" date="2023" name="G3 (Bethesda)">
        <title>A reference genome for the long-term kleptoplast-retaining sea slug Elysia crispata morphotype clarki.</title>
        <authorList>
            <person name="Eastman K.E."/>
            <person name="Pendleton A.L."/>
            <person name="Shaikh M.A."/>
            <person name="Suttiyut T."/>
            <person name="Ogas R."/>
            <person name="Tomko P."/>
            <person name="Gavelis G."/>
            <person name="Widhalm J.R."/>
            <person name="Wisecaver J.H."/>
        </authorList>
    </citation>
    <scope>NUCLEOTIDE SEQUENCE</scope>
    <source>
        <strain evidence="6">ECLA1</strain>
    </source>
</reference>
<feature type="chain" id="PRO_5042084594" evidence="5">
    <location>
        <begin position="25"/>
        <end position="464"/>
    </location>
</feature>
<dbReference type="Proteomes" id="UP001283361">
    <property type="component" value="Unassembled WGS sequence"/>
</dbReference>